<dbReference type="UniPathway" id="UPA00619">
    <property type="reaction ID" value="UER00676"/>
</dbReference>
<dbReference type="EMBL" id="QLIX01000010">
    <property type="protein sequence ID" value="RAI58253.1"/>
    <property type="molecule type" value="Genomic_DNA"/>
</dbReference>
<dbReference type="OrthoDB" id="9802248at2"/>
<evidence type="ECO:0000256" key="2">
    <source>
        <dbReference type="ARBA" id="ARBA00004963"/>
    </source>
</evidence>
<comment type="catalytic activity">
    <reaction evidence="1 7">
        <text>an S-(2-hydroxyacyl)glutathione + H2O = a 2-hydroxy carboxylate + glutathione + H(+)</text>
        <dbReference type="Rhea" id="RHEA:21864"/>
        <dbReference type="ChEBI" id="CHEBI:15377"/>
        <dbReference type="ChEBI" id="CHEBI:15378"/>
        <dbReference type="ChEBI" id="CHEBI:57925"/>
        <dbReference type="ChEBI" id="CHEBI:58896"/>
        <dbReference type="ChEBI" id="CHEBI:71261"/>
        <dbReference type="EC" id="3.1.2.6"/>
    </reaction>
</comment>
<feature type="binding site" evidence="7">
    <location>
        <position position="114"/>
    </location>
    <ligand>
        <name>Zn(2+)</name>
        <dbReference type="ChEBI" id="CHEBI:29105"/>
        <label>1</label>
    </ligand>
</feature>
<protein>
    <recommendedName>
        <fullName evidence="7">Hydroxyacylglutathione hydrolase</fullName>
        <ecNumber evidence="7">3.1.2.6</ecNumber>
    </recommendedName>
    <alternativeName>
        <fullName evidence="7">Glyoxalase II</fullName>
        <shortName evidence="7">Glx II</shortName>
    </alternativeName>
</protein>
<dbReference type="CDD" id="cd07723">
    <property type="entry name" value="hydroxyacylglutathione_hydrolase_MBL-fold"/>
    <property type="match status" value="1"/>
</dbReference>
<dbReference type="Pfam" id="PF00753">
    <property type="entry name" value="Lactamase_B"/>
    <property type="match status" value="1"/>
</dbReference>
<dbReference type="GO" id="GO:0046872">
    <property type="term" value="F:metal ion binding"/>
    <property type="evidence" value="ECO:0007669"/>
    <property type="project" value="UniProtKB-KW"/>
</dbReference>
<keyword evidence="5 7" id="KW-0378">Hydrolase</keyword>
<feature type="binding site" evidence="7">
    <location>
        <position position="56"/>
    </location>
    <ligand>
        <name>Zn(2+)</name>
        <dbReference type="ChEBI" id="CHEBI:29105"/>
        <label>1</label>
    </ligand>
</feature>
<evidence type="ECO:0000256" key="1">
    <source>
        <dbReference type="ARBA" id="ARBA00001623"/>
    </source>
</evidence>
<dbReference type="SMART" id="SM00849">
    <property type="entry name" value="Lactamase_B"/>
    <property type="match status" value="1"/>
</dbReference>
<gene>
    <name evidence="7 9" type="primary">gloB</name>
    <name evidence="9" type="ORF">DOO78_14650</name>
</gene>
<evidence type="ECO:0000313" key="10">
    <source>
        <dbReference type="Proteomes" id="UP000249065"/>
    </source>
</evidence>
<dbReference type="InterPro" id="IPR001279">
    <property type="entry name" value="Metallo-B-lactamas"/>
</dbReference>
<reference evidence="10" key="1">
    <citation type="submission" date="2018-06" db="EMBL/GenBank/DDBJ databases">
        <authorList>
            <person name="Khan S.A."/>
        </authorList>
    </citation>
    <scope>NUCLEOTIDE SEQUENCE [LARGE SCALE GENOMIC DNA]</scope>
    <source>
        <strain evidence="10">DB-1506</strain>
    </source>
</reference>
<comment type="subunit">
    <text evidence="7">Monomer.</text>
</comment>
<keyword evidence="10" id="KW-1185">Reference proteome</keyword>
<dbReference type="Pfam" id="PF16123">
    <property type="entry name" value="HAGH_C"/>
    <property type="match status" value="1"/>
</dbReference>
<dbReference type="GO" id="GO:0019243">
    <property type="term" value="P:methylglyoxal catabolic process to D-lactate via S-lactoyl-glutathione"/>
    <property type="evidence" value="ECO:0007669"/>
    <property type="project" value="UniProtKB-UniRule"/>
</dbReference>
<comment type="pathway">
    <text evidence="2 7">Secondary metabolite metabolism; methylglyoxal degradation; (R)-lactate from methylglyoxal: step 2/2.</text>
</comment>
<dbReference type="GO" id="GO:0004416">
    <property type="term" value="F:hydroxyacylglutathione hydrolase activity"/>
    <property type="evidence" value="ECO:0007669"/>
    <property type="project" value="UniProtKB-UniRule"/>
</dbReference>
<dbReference type="Gene3D" id="3.60.15.10">
    <property type="entry name" value="Ribonuclease Z/Hydroxyacylglutathione hydrolase-like"/>
    <property type="match status" value="1"/>
</dbReference>
<dbReference type="NCBIfam" id="TIGR03413">
    <property type="entry name" value="GSH_gloB"/>
    <property type="match status" value="1"/>
</dbReference>
<accession>A0A327M812</accession>
<dbReference type="RefSeq" id="WP_111470594.1">
    <property type="nucleotide sequence ID" value="NZ_QLIX01000010.1"/>
</dbReference>
<comment type="function">
    <text evidence="7">Thiolesterase that catalyzes the hydrolysis of S-D-lactoyl-glutathione to form glutathione and D-lactic acid.</text>
</comment>
<name>A0A327M812_9PROT</name>
<dbReference type="Proteomes" id="UP000249065">
    <property type="component" value="Unassembled WGS sequence"/>
</dbReference>
<proteinExistence type="inferred from homology"/>
<comment type="caution">
    <text evidence="9">The sequence shown here is derived from an EMBL/GenBank/DDBJ whole genome shotgun (WGS) entry which is preliminary data.</text>
</comment>
<feature type="binding site" evidence="7">
    <location>
        <position position="60"/>
    </location>
    <ligand>
        <name>Zn(2+)</name>
        <dbReference type="ChEBI" id="CHEBI:29105"/>
        <label>2</label>
    </ligand>
</feature>
<dbReference type="HAMAP" id="MF_01374">
    <property type="entry name" value="Glyoxalase_2"/>
    <property type="match status" value="1"/>
</dbReference>
<keyword evidence="4 7" id="KW-0479">Metal-binding</keyword>
<feature type="binding site" evidence="7">
    <location>
        <position position="133"/>
    </location>
    <ligand>
        <name>Zn(2+)</name>
        <dbReference type="ChEBI" id="CHEBI:29105"/>
        <label>2</label>
    </ligand>
</feature>
<dbReference type="PIRSF" id="PIRSF005457">
    <property type="entry name" value="Glx"/>
    <property type="match status" value="1"/>
</dbReference>
<comment type="similarity">
    <text evidence="3 7">Belongs to the metallo-beta-lactamase superfamily. Glyoxalase II family.</text>
</comment>
<dbReference type="InterPro" id="IPR032282">
    <property type="entry name" value="HAGH_C"/>
</dbReference>
<evidence type="ECO:0000256" key="5">
    <source>
        <dbReference type="ARBA" id="ARBA00022801"/>
    </source>
</evidence>
<feature type="binding site" evidence="7">
    <location>
        <position position="61"/>
    </location>
    <ligand>
        <name>Zn(2+)</name>
        <dbReference type="ChEBI" id="CHEBI:29105"/>
        <label>2</label>
    </ligand>
</feature>
<dbReference type="InterPro" id="IPR017782">
    <property type="entry name" value="Hydroxyacylglutathione_Hdrlase"/>
</dbReference>
<dbReference type="AlphaFoldDB" id="A0A327M812"/>
<dbReference type="InterPro" id="IPR050110">
    <property type="entry name" value="Glyoxalase_II_hydrolase"/>
</dbReference>
<organism evidence="9 10">
    <name type="scientific">Roseicella frigidaeris</name>
    <dbReference type="NCBI Taxonomy" id="2230885"/>
    <lineage>
        <taxon>Bacteria</taxon>
        <taxon>Pseudomonadati</taxon>
        <taxon>Pseudomonadota</taxon>
        <taxon>Alphaproteobacteria</taxon>
        <taxon>Acetobacterales</taxon>
        <taxon>Roseomonadaceae</taxon>
        <taxon>Roseicella</taxon>
    </lineage>
</organism>
<feature type="domain" description="Metallo-beta-lactamase" evidence="8">
    <location>
        <begin position="13"/>
        <end position="171"/>
    </location>
</feature>
<evidence type="ECO:0000256" key="3">
    <source>
        <dbReference type="ARBA" id="ARBA00006759"/>
    </source>
</evidence>
<evidence type="ECO:0000256" key="6">
    <source>
        <dbReference type="ARBA" id="ARBA00022833"/>
    </source>
</evidence>
<dbReference type="InterPro" id="IPR035680">
    <property type="entry name" value="Clx_II_MBL"/>
</dbReference>
<dbReference type="SUPFAM" id="SSF56281">
    <property type="entry name" value="Metallo-hydrolase/oxidoreductase"/>
    <property type="match status" value="1"/>
</dbReference>
<sequence length="242" mass="25115">MPLSVTAIPCLSDNYIWLLQDQASGAVAVCDPGEAGPAIAAVEKLGAKLDLILLTHHHGDHVAGTAALQTRCGGRVVGAAADAHRLSRLDQAVRPGDTVALGESRATVIDTPGHTVGHIAFHFAADDVLLCGDTLFSLGCGRLLEGTAGQMFDSLGRLAALPGPTLVCCGHEYTESNARFALTVEPENAALRTRAQQAAAQRAAGEPTVPTTIAGERATNPFLRAPDVARLAAIRSAKDSFR</sequence>
<feature type="binding site" evidence="7">
    <location>
        <position position="171"/>
    </location>
    <ligand>
        <name>Zn(2+)</name>
        <dbReference type="ChEBI" id="CHEBI:29105"/>
        <label>2</label>
    </ligand>
</feature>
<evidence type="ECO:0000259" key="8">
    <source>
        <dbReference type="SMART" id="SM00849"/>
    </source>
</evidence>
<dbReference type="PANTHER" id="PTHR43705:SF1">
    <property type="entry name" value="HYDROXYACYLGLUTATHIONE HYDROLASE GLOB"/>
    <property type="match status" value="1"/>
</dbReference>
<keyword evidence="6 7" id="KW-0862">Zinc</keyword>
<comment type="cofactor">
    <cofactor evidence="7">
        <name>Zn(2+)</name>
        <dbReference type="ChEBI" id="CHEBI:29105"/>
    </cofactor>
    <text evidence="7">Binds 2 Zn(2+) ions per subunit.</text>
</comment>
<feature type="binding site" evidence="7">
    <location>
        <position position="58"/>
    </location>
    <ligand>
        <name>Zn(2+)</name>
        <dbReference type="ChEBI" id="CHEBI:29105"/>
        <label>1</label>
    </ligand>
</feature>
<feature type="binding site" evidence="7">
    <location>
        <position position="133"/>
    </location>
    <ligand>
        <name>Zn(2+)</name>
        <dbReference type="ChEBI" id="CHEBI:29105"/>
        <label>1</label>
    </ligand>
</feature>
<evidence type="ECO:0000313" key="9">
    <source>
        <dbReference type="EMBL" id="RAI58253.1"/>
    </source>
</evidence>
<evidence type="ECO:0000256" key="7">
    <source>
        <dbReference type="HAMAP-Rule" id="MF_01374"/>
    </source>
</evidence>
<dbReference type="PANTHER" id="PTHR43705">
    <property type="entry name" value="HYDROXYACYLGLUTATHIONE HYDROLASE"/>
    <property type="match status" value="1"/>
</dbReference>
<dbReference type="InterPro" id="IPR036866">
    <property type="entry name" value="RibonucZ/Hydroxyglut_hydro"/>
</dbReference>
<dbReference type="EC" id="3.1.2.6" evidence="7"/>
<evidence type="ECO:0000256" key="4">
    <source>
        <dbReference type="ARBA" id="ARBA00022723"/>
    </source>
</evidence>